<dbReference type="RefSeq" id="WP_250859279.1">
    <property type="nucleotide sequence ID" value="NZ_JAGSOJ010000002.1"/>
</dbReference>
<keyword evidence="3" id="KW-1185">Reference proteome</keyword>
<dbReference type="SUPFAM" id="SSF140864">
    <property type="entry name" value="TROVE domain-like"/>
    <property type="match status" value="1"/>
</dbReference>
<dbReference type="InterPro" id="IPR052652">
    <property type="entry name" value="Telomerase_Complex_Comp"/>
</dbReference>
<proteinExistence type="predicted"/>
<dbReference type="AlphaFoldDB" id="A0A9J6P3V8"/>
<sequence>MSKFNSNKSGIFKNNKSGHVAYSMDIKEKLIMAILTSFFNEKKFYGDNSEEILEDIRKMIKEDPKFVANLAIYARKEMHLRSISHVLIGELARSEQGKKYVRKAINEIVERVDDMSEIVSYTLNTYGKPIPNSMKKGVADAFITFDEYSLAKYNRKKDVRLKDILCLTHPKAKTEEQSNMFKRVLEDQLKAPVTWEVELSTKGNKKETWEELIEGKRLGYMATLRNLRNIIKAEPNNIDDIYEFLSDENKVRRSKQLPFRYYSAYNVLKNEGIGTSKVYDTLEKALEYSTNNINTLKGKTMISADVSGSMRWNLSGKSDISCAEIAVLMMAISNHICEETITTTFDTRLYSNPMASTNGIISNANSIPINGGGTDITLPIRYLLDNRIFVDRIIILSDNEINNGYNTCQHFLEKYKKKVNPDVWVHAIDLQGYGTQQFHGERVNIIAGWNEKILEFIYKVENGIGSLKESIERYYFD</sequence>
<accession>A0A9J6P3V8</accession>
<comment type="caution">
    <text evidence="2">The sequence shown here is derived from an EMBL/GenBank/DDBJ whole genome shotgun (WGS) entry which is preliminary data.</text>
</comment>
<dbReference type="GO" id="GO:0070034">
    <property type="term" value="F:telomerase RNA binding"/>
    <property type="evidence" value="ECO:0007669"/>
    <property type="project" value="TreeGrafter"/>
</dbReference>
<dbReference type="GO" id="GO:0003720">
    <property type="term" value="F:telomerase activity"/>
    <property type="evidence" value="ECO:0007669"/>
    <property type="project" value="TreeGrafter"/>
</dbReference>
<dbReference type="Pfam" id="PF05731">
    <property type="entry name" value="TROVE"/>
    <property type="match status" value="2"/>
</dbReference>
<dbReference type="GO" id="GO:0000722">
    <property type="term" value="P:telomere maintenance via recombination"/>
    <property type="evidence" value="ECO:0007669"/>
    <property type="project" value="TreeGrafter"/>
</dbReference>
<dbReference type="InterPro" id="IPR008858">
    <property type="entry name" value="TROVE_dom"/>
</dbReference>
<dbReference type="InterPro" id="IPR037214">
    <property type="entry name" value="TROVE_dom_sf"/>
</dbReference>
<dbReference type="PANTHER" id="PTHR44791">
    <property type="entry name" value="TELOMERASE PROTEIN COMPONENT 1 TEP1"/>
    <property type="match status" value="1"/>
</dbReference>
<reference evidence="2" key="2">
    <citation type="submission" date="2021-04" db="EMBL/GenBank/DDBJ databases">
        <authorList>
            <person name="Dong X."/>
        </authorList>
    </citation>
    <scope>NUCLEOTIDE SEQUENCE</scope>
    <source>
        <strain evidence="2">ZWT</strain>
    </source>
</reference>
<feature type="domain" description="TROVE" evidence="1">
    <location>
        <begin position="13"/>
        <end position="298"/>
    </location>
</feature>
<dbReference type="InterPro" id="IPR036465">
    <property type="entry name" value="vWFA_dom_sf"/>
</dbReference>
<gene>
    <name evidence="2" type="ORF">KDK92_10890</name>
</gene>
<dbReference type="EMBL" id="JAGSOJ010000002">
    <property type="protein sequence ID" value="MCM1990240.1"/>
    <property type="molecule type" value="Genomic_DNA"/>
</dbReference>
<evidence type="ECO:0000259" key="1">
    <source>
        <dbReference type="PROSITE" id="PS50988"/>
    </source>
</evidence>
<dbReference type="Gene3D" id="3.40.50.410">
    <property type="entry name" value="von Willebrand factor, type A domain"/>
    <property type="match status" value="1"/>
</dbReference>
<name>A0A9J6P3V8_9CLOT</name>
<dbReference type="PROSITE" id="PS50988">
    <property type="entry name" value="TROVE"/>
    <property type="match status" value="1"/>
</dbReference>
<dbReference type="InterPro" id="IPR056800">
    <property type="entry name" value="vWA_Ro60"/>
</dbReference>
<organism evidence="2 3">
    <name type="scientific">Oceanirhabdus seepicola</name>
    <dbReference type="NCBI Taxonomy" id="2828781"/>
    <lineage>
        <taxon>Bacteria</taxon>
        <taxon>Bacillati</taxon>
        <taxon>Bacillota</taxon>
        <taxon>Clostridia</taxon>
        <taxon>Eubacteriales</taxon>
        <taxon>Clostridiaceae</taxon>
        <taxon>Oceanirhabdus</taxon>
    </lineage>
</organism>
<dbReference type="PANTHER" id="PTHR44791:SF1">
    <property type="entry name" value="TELOMERASE PROTEIN COMPONENT 1"/>
    <property type="match status" value="1"/>
</dbReference>
<dbReference type="Proteomes" id="UP001056429">
    <property type="component" value="Unassembled WGS sequence"/>
</dbReference>
<evidence type="ECO:0000313" key="3">
    <source>
        <dbReference type="Proteomes" id="UP001056429"/>
    </source>
</evidence>
<protein>
    <submittedName>
        <fullName evidence="2">TROVE domain-containing protein</fullName>
    </submittedName>
</protein>
<dbReference type="Pfam" id="PF25045">
    <property type="entry name" value="vWA_Ro60"/>
    <property type="match status" value="1"/>
</dbReference>
<dbReference type="SUPFAM" id="SSF53300">
    <property type="entry name" value="vWA-like"/>
    <property type="match status" value="1"/>
</dbReference>
<reference evidence="2" key="1">
    <citation type="journal article" date="2021" name="mSystems">
        <title>Bacteria and Archaea Synergistically Convert Glycine Betaine to Biogenic Methane in the Formosa Cold Seep of the South China Sea.</title>
        <authorList>
            <person name="Li L."/>
            <person name="Zhang W."/>
            <person name="Zhang S."/>
            <person name="Song L."/>
            <person name="Sun Q."/>
            <person name="Zhang H."/>
            <person name="Xiang H."/>
            <person name="Dong X."/>
        </authorList>
    </citation>
    <scope>NUCLEOTIDE SEQUENCE</scope>
    <source>
        <strain evidence="2">ZWT</strain>
    </source>
</reference>
<evidence type="ECO:0000313" key="2">
    <source>
        <dbReference type="EMBL" id="MCM1990240.1"/>
    </source>
</evidence>